<proteinExistence type="predicted"/>
<dbReference type="CDD" id="cd12193">
    <property type="entry name" value="bZIP_GCN4"/>
    <property type="match status" value="1"/>
</dbReference>
<dbReference type="GO" id="GO:0003700">
    <property type="term" value="F:DNA-binding transcription factor activity"/>
    <property type="evidence" value="ECO:0007669"/>
    <property type="project" value="InterPro"/>
</dbReference>
<dbReference type="OrthoDB" id="2257100at2759"/>
<dbReference type="Proteomes" id="UP000383932">
    <property type="component" value="Unassembled WGS sequence"/>
</dbReference>
<evidence type="ECO:0000256" key="1">
    <source>
        <dbReference type="SAM" id="Coils"/>
    </source>
</evidence>
<dbReference type="Gene3D" id="3.30.160.60">
    <property type="entry name" value="Classic Zinc Finger"/>
    <property type="match status" value="1"/>
</dbReference>
<feature type="domain" description="BZIP" evidence="3">
    <location>
        <begin position="594"/>
        <end position="608"/>
    </location>
</feature>
<reference evidence="4 5" key="1">
    <citation type="journal article" date="2019" name="Fungal Biol. Biotechnol.">
        <title>Draft genome sequence of fastidious pathogen Ceratobasidium theobromae, which causes vascular-streak dieback in Theobroma cacao.</title>
        <authorList>
            <person name="Ali S.S."/>
            <person name="Asman A."/>
            <person name="Shao J."/>
            <person name="Firmansyah A.P."/>
            <person name="Susilo A.W."/>
            <person name="Rosmana A."/>
            <person name="McMahon P."/>
            <person name="Junaid M."/>
            <person name="Guest D."/>
            <person name="Kheng T.Y."/>
            <person name="Meinhardt L.W."/>
            <person name="Bailey B.A."/>
        </authorList>
    </citation>
    <scope>NUCLEOTIDE SEQUENCE [LARGE SCALE GENOMIC DNA]</scope>
    <source>
        <strain evidence="4 5">CT2</strain>
    </source>
</reference>
<evidence type="ECO:0000259" key="3">
    <source>
        <dbReference type="PROSITE" id="PS00036"/>
    </source>
</evidence>
<feature type="compositionally biased region" description="Low complexity" evidence="2">
    <location>
        <begin position="411"/>
        <end position="420"/>
    </location>
</feature>
<dbReference type="SUPFAM" id="SSF57959">
    <property type="entry name" value="Leucine zipper domain"/>
    <property type="match status" value="1"/>
</dbReference>
<feature type="compositionally biased region" description="Basic and acidic residues" evidence="2">
    <location>
        <begin position="264"/>
        <end position="275"/>
    </location>
</feature>
<feature type="region of interest" description="Disordered" evidence="2">
    <location>
        <begin position="396"/>
        <end position="424"/>
    </location>
</feature>
<keyword evidence="1" id="KW-0175">Coiled coil</keyword>
<name>A0A5N5QIT3_9AGAM</name>
<dbReference type="AlphaFoldDB" id="A0A5N5QIT3"/>
<protein>
    <submittedName>
        <fullName evidence="4">BZIP transcription factor</fullName>
    </submittedName>
</protein>
<dbReference type="PROSITE" id="PS00036">
    <property type="entry name" value="BZIP_BASIC"/>
    <property type="match status" value="1"/>
</dbReference>
<evidence type="ECO:0000313" key="5">
    <source>
        <dbReference type="Proteomes" id="UP000383932"/>
    </source>
</evidence>
<feature type="region of interest" description="Disordered" evidence="2">
    <location>
        <begin position="91"/>
        <end position="127"/>
    </location>
</feature>
<keyword evidence="5" id="KW-1185">Reference proteome</keyword>
<accession>A0A5N5QIT3</accession>
<sequence>MLDKTPVEWDPARNVGETNAKVRGATYLKYISERIDLATKGGGGDIGRVWQCGACMRHLAYNLRQRSACRSLRDQERVAPSEADSIASMANHESVHSARAASHGRDSAASYSTNSVRQDDGYPSRAVHTETGSTRFWVEQALESGFVYPGARLVAEQRMGRFMQALSRQEEVGQGWWEIRKDALAIYGTATMARDLHCRAVGLCLAGGDNGGDNGGDEDGGGDGGNGGNDNDNENVGGKQGTPADWMRQSPLPPSPPDAISHFDNTHSETRHVDPDLSDLYSYRDDTLNSQLPRLRTLHNVPTSLPPTPSTRHPRPKHTFAVPRLPHRPPEPTNLVQNYLSMISTQEAVAPMEFDDHILKLIRDVAAPSATPHSTPFSADYSSFRTLDDLLTSPEFTSPLFEDTPNLSDASPFTPSSSSTRHQTSPALFDYADSASGAVPLFGSPVVVNTAHGTPSLDALHLQSGGLGFENLDSLLTIPSPTSPAVDTHALFSPNASPLFAAEHSAPPDASDPSPKRALPTGHRKNLSPEQLLPVDAPTQQRNYYGPSATSRKAVPAGFEERRAKIVAKRRRGLGLEADDLTEEAILNAAVEDKRRANTVAARRSRQRKLEHVKRLEEELEETKRALDLWKERAIAAEGMVRRLEGKE</sequence>
<feature type="coiled-coil region" evidence="1">
    <location>
        <begin position="606"/>
        <end position="633"/>
    </location>
</feature>
<feature type="region of interest" description="Disordered" evidence="2">
    <location>
        <begin position="500"/>
        <end position="531"/>
    </location>
</feature>
<evidence type="ECO:0000256" key="2">
    <source>
        <dbReference type="SAM" id="MobiDB-lite"/>
    </source>
</evidence>
<dbReference type="InterPro" id="IPR046347">
    <property type="entry name" value="bZIP_sf"/>
</dbReference>
<evidence type="ECO:0000313" key="4">
    <source>
        <dbReference type="EMBL" id="KAB5591366.1"/>
    </source>
</evidence>
<dbReference type="InterPro" id="IPR004827">
    <property type="entry name" value="bZIP"/>
</dbReference>
<organism evidence="4 5">
    <name type="scientific">Ceratobasidium theobromae</name>
    <dbReference type="NCBI Taxonomy" id="1582974"/>
    <lineage>
        <taxon>Eukaryota</taxon>
        <taxon>Fungi</taxon>
        <taxon>Dikarya</taxon>
        <taxon>Basidiomycota</taxon>
        <taxon>Agaricomycotina</taxon>
        <taxon>Agaricomycetes</taxon>
        <taxon>Cantharellales</taxon>
        <taxon>Ceratobasidiaceae</taxon>
        <taxon>Ceratobasidium</taxon>
    </lineage>
</organism>
<feature type="region of interest" description="Disordered" evidence="2">
    <location>
        <begin position="209"/>
        <end position="278"/>
    </location>
</feature>
<dbReference type="EMBL" id="SSOP01000109">
    <property type="protein sequence ID" value="KAB5591366.1"/>
    <property type="molecule type" value="Genomic_DNA"/>
</dbReference>
<gene>
    <name evidence="4" type="ORF">CTheo_5195</name>
</gene>
<comment type="caution">
    <text evidence="4">The sequence shown here is derived from an EMBL/GenBank/DDBJ whole genome shotgun (WGS) entry which is preliminary data.</text>
</comment>